<evidence type="ECO:0000256" key="1">
    <source>
        <dbReference type="SAM" id="MobiDB-lite"/>
    </source>
</evidence>
<dbReference type="Proteomes" id="UP001153954">
    <property type="component" value="Unassembled WGS sequence"/>
</dbReference>
<accession>A0AAU9TWN4</accession>
<evidence type="ECO:0000313" key="2">
    <source>
        <dbReference type="EMBL" id="CAH2089917.1"/>
    </source>
</evidence>
<keyword evidence="3" id="KW-1185">Reference proteome</keyword>
<proteinExistence type="predicted"/>
<feature type="region of interest" description="Disordered" evidence="1">
    <location>
        <begin position="38"/>
        <end position="60"/>
    </location>
</feature>
<protein>
    <submittedName>
        <fullName evidence="2">Uncharacterized protein</fullName>
    </submittedName>
</protein>
<organism evidence="2 3">
    <name type="scientific">Euphydryas editha</name>
    <name type="common">Edith's checkerspot</name>
    <dbReference type="NCBI Taxonomy" id="104508"/>
    <lineage>
        <taxon>Eukaryota</taxon>
        <taxon>Metazoa</taxon>
        <taxon>Ecdysozoa</taxon>
        <taxon>Arthropoda</taxon>
        <taxon>Hexapoda</taxon>
        <taxon>Insecta</taxon>
        <taxon>Pterygota</taxon>
        <taxon>Neoptera</taxon>
        <taxon>Endopterygota</taxon>
        <taxon>Lepidoptera</taxon>
        <taxon>Glossata</taxon>
        <taxon>Ditrysia</taxon>
        <taxon>Papilionoidea</taxon>
        <taxon>Nymphalidae</taxon>
        <taxon>Nymphalinae</taxon>
        <taxon>Euphydryas</taxon>
    </lineage>
</organism>
<gene>
    <name evidence="2" type="ORF">EEDITHA_LOCUS5924</name>
</gene>
<comment type="caution">
    <text evidence="2">The sequence shown here is derived from an EMBL/GenBank/DDBJ whole genome shotgun (WGS) entry which is preliminary data.</text>
</comment>
<dbReference type="AlphaFoldDB" id="A0AAU9TWN4"/>
<evidence type="ECO:0000313" key="3">
    <source>
        <dbReference type="Proteomes" id="UP001153954"/>
    </source>
</evidence>
<sequence>MTIRKCSKDYLVQENKDHLTKNHSRLEIVVLVCSAPATDTENEGSKVNSRPRPRKRQHDDELTVFMTQMKKSIETFDSTARYLA</sequence>
<dbReference type="EMBL" id="CAKOGL010000008">
    <property type="protein sequence ID" value="CAH2089917.1"/>
    <property type="molecule type" value="Genomic_DNA"/>
</dbReference>
<name>A0AAU9TWN4_EUPED</name>
<reference evidence="2" key="1">
    <citation type="submission" date="2022-03" db="EMBL/GenBank/DDBJ databases">
        <authorList>
            <person name="Tunstrom K."/>
        </authorList>
    </citation>
    <scope>NUCLEOTIDE SEQUENCE</scope>
</reference>